<feature type="compositionally biased region" description="Polar residues" evidence="4">
    <location>
        <begin position="169"/>
        <end position="186"/>
    </location>
</feature>
<evidence type="ECO:0000256" key="3">
    <source>
        <dbReference type="ARBA" id="ARBA00022833"/>
    </source>
</evidence>
<feature type="compositionally biased region" description="Acidic residues" evidence="4">
    <location>
        <begin position="86"/>
        <end position="112"/>
    </location>
</feature>
<dbReference type="Pfam" id="PF00643">
    <property type="entry name" value="zf-B_box"/>
    <property type="match status" value="1"/>
</dbReference>
<evidence type="ECO:0000313" key="7">
    <source>
        <dbReference type="Proteomes" id="UP001188597"/>
    </source>
</evidence>
<organism evidence="6 7">
    <name type="scientific">Escallonia herrerae</name>
    <dbReference type="NCBI Taxonomy" id="1293975"/>
    <lineage>
        <taxon>Eukaryota</taxon>
        <taxon>Viridiplantae</taxon>
        <taxon>Streptophyta</taxon>
        <taxon>Embryophyta</taxon>
        <taxon>Tracheophyta</taxon>
        <taxon>Spermatophyta</taxon>
        <taxon>Magnoliopsida</taxon>
        <taxon>eudicotyledons</taxon>
        <taxon>Gunneridae</taxon>
        <taxon>Pentapetalae</taxon>
        <taxon>asterids</taxon>
        <taxon>campanulids</taxon>
        <taxon>Escalloniales</taxon>
        <taxon>Escalloniaceae</taxon>
        <taxon>Escallonia</taxon>
    </lineage>
</organism>
<accession>A0AA88W7R1</accession>
<dbReference type="SMART" id="SM00336">
    <property type="entry name" value="BBOX"/>
    <property type="match status" value="1"/>
</dbReference>
<feature type="region of interest" description="Disordered" evidence="4">
    <location>
        <begin position="169"/>
        <end position="201"/>
    </location>
</feature>
<dbReference type="GO" id="GO:0008270">
    <property type="term" value="F:zinc ion binding"/>
    <property type="evidence" value="ECO:0007669"/>
    <property type="project" value="UniProtKB-KW"/>
</dbReference>
<evidence type="ECO:0000259" key="5">
    <source>
        <dbReference type="SMART" id="SM00336"/>
    </source>
</evidence>
<sequence>MKGCELCGLPARMYCGSDQASLCWDCDEKVHAANFLVAKHPRSLLCHVCQIPTPWTASGPKLGHIVSVCDSCVDHCSANSERGVEQEGDSQEEDEDEEYSDSDEEEEEDDGDNQVVPWSATPLPPPVSPPGSAEVTPIRFTDGEAAGASPAKRIRESLDFMSQDDISCSSLQRDTNSNTRSTAITSQEDDDEVTSVRSNRPVKLQRTNQAFGFHEIQESGEAEPRAVTIVNTLASFEQSMIAGENHISTTILKFCKLSRDS</sequence>
<protein>
    <recommendedName>
        <fullName evidence="5">B box-type domain-containing protein</fullName>
    </recommendedName>
</protein>
<dbReference type="Proteomes" id="UP001188597">
    <property type="component" value="Unassembled WGS sequence"/>
</dbReference>
<dbReference type="InterPro" id="IPR049808">
    <property type="entry name" value="CONSTANS-like_Bbox1"/>
</dbReference>
<dbReference type="AlphaFoldDB" id="A0AA88W7R1"/>
<gene>
    <name evidence="6" type="ORF">RJ639_046816</name>
</gene>
<evidence type="ECO:0000313" key="6">
    <source>
        <dbReference type="EMBL" id="KAK3021408.1"/>
    </source>
</evidence>
<keyword evidence="3" id="KW-0862">Zinc</keyword>
<dbReference type="InterPro" id="IPR000315">
    <property type="entry name" value="Znf_B-box"/>
</dbReference>
<dbReference type="EMBL" id="JAVXUP010000761">
    <property type="protein sequence ID" value="KAK3021408.1"/>
    <property type="molecule type" value="Genomic_DNA"/>
</dbReference>
<evidence type="ECO:0000256" key="2">
    <source>
        <dbReference type="ARBA" id="ARBA00022771"/>
    </source>
</evidence>
<evidence type="ECO:0000256" key="4">
    <source>
        <dbReference type="SAM" id="MobiDB-lite"/>
    </source>
</evidence>
<name>A0AA88W7R1_9ASTE</name>
<keyword evidence="7" id="KW-1185">Reference proteome</keyword>
<feature type="domain" description="B box-type" evidence="5">
    <location>
        <begin position="1"/>
        <end position="45"/>
    </location>
</feature>
<keyword evidence="2" id="KW-0863">Zinc-finger</keyword>
<comment type="caution">
    <text evidence="6">The sequence shown here is derived from an EMBL/GenBank/DDBJ whole genome shotgun (WGS) entry which is preliminary data.</text>
</comment>
<feature type="region of interest" description="Disordered" evidence="4">
    <location>
        <begin position="80"/>
        <end position="137"/>
    </location>
</feature>
<dbReference type="PANTHER" id="PTHR31717:SF60">
    <property type="entry name" value="B-BOX TYPE ZINC FINGER FAMILY PROTEIN"/>
    <property type="match status" value="1"/>
</dbReference>
<dbReference type="CDD" id="cd19821">
    <property type="entry name" value="Bbox1_BBX-like"/>
    <property type="match status" value="1"/>
</dbReference>
<proteinExistence type="predicted"/>
<evidence type="ECO:0000256" key="1">
    <source>
        <dbReference type="ARBA" id="ARBA00022723"/>
    </source>
</evidence>
<dbReference type="PANTHER" id="PTHR31717">
    <property type="entry name" value="ZINC FINGER PROTEIN CONSTANS-LIKE 10"/>
    <property type="match status" value="1"/>
</dbReference>
<reference evidence="6" key="1">
    <citation type="submission" date="2022-12" db="EMBL/GenBank/DDBJ databases">
        <title>Draft genome assemblies for two species of Escallonia (Escalloniales).</title>
        <authorList>
            <person name="Chanderbali A."/>
            <person name="Dervinis C."/>
            <person name="Anghel I."/>
            <person name="Soltis D."/>
            <person name="Soltis P."/>
            <person name="Zapata F."/>
        </authorList>
    </citation>
    <scope>NUCLEOTIDE SEQUENCE</scope>
    <source>
        <strain evidence="6">UCBG64.0493</strain>
        <tissue evidence="6">Leaf</tissue>
    </source>
</reference>
<keyword evidence="1" id="KW-0479">Metal-binding</keyword>